<evidence type="ECO:0000313" key="2">
    <source>
        <dbReference type="Proteomes" id="UP000283975"/>
    </source>
</evidence>
<proteinExistence type="predicted"/>
<comment type="caution">
    <text evidence="1">The sequence shown here is derived from an EMBL/GenBank/DDBJ whole genome shotgun (WGS) entry which is preliminary data.</text>
</comment>
<gene>
    <name evidence="1" type="ORF">DW839_30620</name>
</gene>
<evidence type="ECO:0000313" key="1">
    <source>
        <dbReference type="EMBL" id="RHC46883.1"/>
    </source>
</evidence>
<protein>
    <submittedName>
        <fullName evidence="1">Uncharacterized protein</fullName>
    </submittedName>
</protein>
<dbReference type="AlphaFoldDB" id="A0A414AG81"/>
<accession>A0A414AG81</accession>
<dbReference type="EMBL" id="QSHZ01000059">
    <property type="protein sequence ID" value="RHC46883.1"/>
    <property type="molecule type" value="Genomic_DNA"/>
</dbReference>
<organism evidence="1 2">
    <name type="scientific">Enterocloster bolteae</name>
    <dbReference type="NCBI Taxonomy" id="208479"/>
    <lineage>
        <taxon>Bacteria</taxon>
        <taxon>Bacillati</taxon>
        <taxon>Bacillota</taxon>
        <taxon>Clostridia</taxon>
        <taxon>Lachnospirales</taxon>
        <taxon>Lachnospiraceae</taxon>
        <taxon>Enterocloster</taxon>
    </lineage>
</organism>
<reference evidence="1 2" key="1">
    <citation type="submission" date="2018-08" db="EMBL/GenBank/DDBJ databases">
        <title>A genome reference for cultivated species of the human gut microbiota.</title>
        <authorList>
            <person name="Zou Y."/>
            <person name="Xue W."/>
            <person name="Luo G."/>
        </authorList>
    </citation>
    <scope>NUCLEOTIDE SEQUENCE [LARGE SCALE GENOMIC DNA]</scope>
    <source>
        <strain evidence="1 2">AM35-14</strain>
    </source>
</reference>
<dbReference type="Proteomes" id="UP000283975">
    <property type="component" value="Unassembled WGS sequence"/>
</dbReference>
<sequence>MYNATVTVFNYYESSTTGIGIWYPHVLSGVDLNTDKGAILKKYGPDSTDNAELHIIYELQDGKQIIRDADGKVLPWLPPKEWRRQVNDLLDDTITFDFSDDCFFWEGVWDSGPVNDEDYRDGFYAYMNNRYDFVYLVSSVGGPYSVIPHFEILGK</sequence>
<name>A0A414AG81_9FIRM</name>